<protein>
    <submittedName>
        <fullName evidence="1">Lipase</fullName>
        <ecNumber evidence="1">3.1.1.3</ecNumber>
    </submittedName>
</protein>
<dbReference type="Proteomes" id="UP000009145">
    <property type="component" value="Chromosome"/>
</dbReference>
<gene>
    <name evidence="1" type="ordered locus">Q7C_141</name>
</gene>
<dbReference type="InterPro" id="IPR029058">
    <property type="entry name" value="AB_hydrolase_fold"/>
</dbReference>
<name>I1YEH9_METFJ</name>
<keyword evidence="1" id="KW-0378">Hydrolase</keyword>
<dbReference type="AlphaFoldDB" id="I1YEH9"/>
<dbReference type="GO" id="GO:0004806">
    <property type="term" value="F:triacylglycerol lipase activity"/>
    <property type="evidence" value="ECO:0007669"/>
    <property type="project" value="UniProtKB-EC"/>
</dbReference>
<dbReference type="HOGENOM" id="CLU_075528_2_0_6"/>
<sequence>MDRFLQKSGFETLNLSYPSRRYPIEQLATNHVLPKLTNLEPSKPVHFVTHSMGAMIVRCLARQHPSLILGHVVMLAPPNQGSEIVDRLAKWSLFSQLIGPAGQQLSTHEGALPAALGKASFNAGIIAGDRAGLCLFSRYLPKPHDGKVSVASTKLVGMCDSITVRRSHTFIMNSAEVQQQTHHFLKHGQFKHT</sequence>
<dbReference type="KEGG" id="mec:Q7C_141"/>
<dbReference type="STRING" id="754477.Q7C_141"/>
<organism evidence="1 2">
    <name type="scientific">Methylophaga frappieri (strain ATCC BAA-2434 / DSM 25690 / JAM7)</name>
    <dbReference type="NCBI Taxonomy" id="754477"/>
    <lineage>
        <taxon>Bacteria</taxon>
        <taxon>Pseudomonadati</taxon>
        <taxon>Pseudomonadota</taxon>
        <taxon>Gammaproteobacteria</taxon>
        <taxon>Thiotrichales</taxon>
        <taxon>Piscirickettsiaceae</taxon>
        <taxon>Methylophaga</taxon>
    </lineage>
</organism>
<proteinExistence type="predicted"/>
<dbReference type="EMBL" id="CP003380">
    <property type="protein sequence ID" value="AFJ01322.1"/>
    <property type="molecule type" value="Genomic_DNA"/>
</dbReference>
<dbReference type="SUPFAM" id="SSF53474">
    <property type="entry name" value="alpha/beta-Hydrolases"/>
    <property type="match status" value="1"/>
</dbReference>
<dbReference type="EC" id="3.1.1.3" evidence="1"/>
<dbReference type="PANTHER" id="PTHR37946">
    <property type="entry name" value="SLL1969 PROTEIN"/>
    <property type="match status" value="1"/>
</dbReference>
<dbReference type="PATRIC" id="fig|754477.3.peg.141"/>
<dbReference type="eggNOG" id="COG1075">
    <property type="taxonomic scope" value="Bacteria"/>
</dbReference>
<dbReference type="PANTHER" id="PTHR37946:SF1">
    <property type="entry name" value="SLL1969 PROTEIN"/>
    <property type="match status" value="1"/>
</dbReference>
<reference evidence="1 2" key="1">
    <citation type="journal article" date="2012" name="J. Bacteriol.">
        <title>Complete genome sequences of Methylophaga sp. strain JAM1 and Methylophaga sp. strain JAM7.</title>
        <authorList>
            <person name="Villeneuve C."/>
            <person name="Martineau C."/>
            <person name="Mauffrey F."/>
            <person name="Villemur R."/>
        </authorList>
    </citation>
    <scope>NUCLEOTIDE SEQUENCE [LARGE SCALE GENOMIC DNA]</scope>
    <source>
        <strain evidence="1 2">JAM7</strain>
    </source>
</reference>
<evidence type="ECO:0000313" key="1">
    <source>
        <dbReference type="EMBL" id="AFJ01322.1"/>
    </source>
</evidence>
<evidence type="ECO:0000313" key="2">
    <source>
        <dbReference type="Proteomes" id="UP000009145"/>
    </source>
</evidence>
<accession>I1YEH9</accession>
<dbReference type="Gene3D" id="3.40.50.1820">
    <property type="entry name" value="alpha/beta hydrolase"/>
    <property type="match status" value="1"/>
</dbReference>
<keyword evidence="2" id="KW-1185">Reference proteome</keyword>